<dbReference type="EMBL" id="JAMKFB020000014">
    <property type="protein sequence ID" value="KAL0176623.1"/>
    <property type="molecule type" value="Genomic_DNA"/>
</dbReference>
<gene>
    <name evidence="1" type="ORF">M9458_028953</name>
</gene>
<evidence type="ECO:0000313" key="2">
    <source>
        <dbReference type="Proteomes" id="UP001529510"/>
    </source>
</evidence>
<dbReference type="AlphaFoldDB" id="A0ABD0PRF6"/>
<feature type="non-terminal residue" evidence="1">
    <location>
        <position position="258"/>
    </location>
</feature>
<reference evidence="1 2" key="1">
    <citation type="submission" date="2024-05" db="EMBL/GenBank/DDBJ databases">
        <title>Genome sequencing and assembly of Indian major carp, Cirrhinus mrigala (Hamilton, 1822).</title>
        <authorList>
            <person name="Mohindra V."/>
            <person name="Chowdhury L.M."/>
            <person name="Lal K."/>
            <person name="Jena J.K."/>
        </authorList>
    </citation>
    <scope>NUCLEOTIDE SEQUENCE [LARGE SCALE GENOMIC DNA]</scope>
    <source>
        <strain evidence="1">CM1030</strain>
        <tissue evidence="1">Blood</tissue>
    </source>
</reference>
<proteinExistence type="predicted"/>
<accession>A0ABD0PRF6</accession>
<protein>
    <submittedName>
        <fullName evidence="1">Uncharacterized protein</fullName>
    </submittedName>
</protein>
<sequence>LTLNPLSALTCLPACISDPPSLSCLIHLSLPQPCHLSPDSPSAHPQPTIGAVGFVADLPVSNSVMAGGSLISTSSLRVLDSASALRLSVSAPAPDSLVSTIAPPAPPGSLVPPALPWSVVDPPLPQDSAPLAAPRCSVLPALLGASLHPSPPRLPEPWPPDPLCCLESAALRLRLKLHLHLLRRRLSVPWSRQPFLHPGSSLLLIHPGPFGLLLGSSLRRLYYHGPPWNLFVGLLLGVHPPPEPPPALTSCFLPTSTP</sequence>
<organism evidence="1 2">
    <name type="scientific">Cirrhinus mrigala</name>
    <name type="common">Mrigala</name>
    <dbReference type="NCBI Taxonomy" id="683832"/>
    <lineage>
        <taxon>Eukaryota</taxon>
        <taxon>Metazoa</taxon>
        <taxon>Chordata</taxon>
        <taxon>Craniata</taxon>
        <taxon>Vertebrata</taxon>
        <taxon>Euteleostomi</taxon>
        <taxon>Actinopterygii</taxon>
        <taxon>Neopterygii</taxon>
        <taxon>Teleostei</taxon>
        <taxon>Ostariophysi</taxon>
        <taxon>Cypriniformes</taxon>
        <taxon>Cyprinidae</taxon>
        <taxon>Labeoninae</taxon>
        <taxon>Labeonini</taxon>
        <taxon>Cirrhinus</taxon>
    </lineage>
</organism>
<name>A0ABD0PRF6_CIRMR</name>
<comment type="caution">
    <text evidence="1">The sequence shown here is derived from an EMBL/GenBank/DDBJ whole genome shotgun (WGS) entry which is preliminary data.</text>
</comment>
<feature type="non-terminal residue" evidence="1">
    <location>
        <position position="1"/>
    </location>
</feature>
<keyword evidence="2" id="KW-1185">Reference proteome</keyword>
<dbReference type="Proteomes" id="UP001529510">
    <property type="component" value="Unassembled WGS sequence"/>
</dbReference>
<evidence type="ECO:0000313" key="1">
    <source>
        <dbReference type="EMBL" id="KAL0176623.1"/>
    </source>
</evidence>